<reference evidence="1" key="1">
    <citation type="journal article" date="2015" name="Nature">
        <title>Complex archaea that bridge the gap between prokaryotes and eukaryotes.</title>
        <authorList>
            <person name="Spang A."/>
            <person name="Saw J.H."/>
            <person name="Jorgensen S.L."/>
            <person name="Zaremba-Niedzwiedzka K."/>
            <person name="Martijn J."/>
            <person name="Lind A.E."/>
            <person name="van Eijk R."/>
            <person name="Schleper C."/>
            <person name="Guy L."/>
            <person name="Ettema T.J."/>
        </authorList>
    </citation>
    <scope>NUCLEOTIDE SEQUENCE</scope>
</reference>
<protein>
    <submittedName>
        <fullName evidence="1">Uncharacterized protein</fullName>
    </submittedName>
</protein>
<proteinExistence type="predicted"/>
<gene>
    <name evidence="1" type="ORF">LCGC14_2468940</name>
</gene>
<accession>A0A0F9BAX4</accession>
<sequence>MKRTLSIPLTYEEFKHLEDQLHRWEDVEKTHMTTDDYYHKSLRLEITEELIFEFQGPLVKKPMHDE</sequence>
<dbReference type="EMBL" id="LAZR01038613">
    <property type="protein sequence ID" value="KKL19094.1"/>
    <property type="molecule type" value="Genomic_DNA"/>
</dbReference>
<dbReference type="AlphaFoldDB" id="A0A0F9BAX4"/>
<name>A0A0F9BAX4_9ZZZZ</name>
<comment type="caution">
    <text evidence="1">The sequence shown here is derived from an EMBL/GenBank/DDBJ whole genome shotgun (WGS) entry which is preliminary data.</text>
</comment>
<organism evidence="1">
    <name type="scientific">marine sediment metagenome</name>
    <dbReference type="NCBI Taxonomy" id="412755"/>
    <lineage>
        <taxon>unclassified sequences</taxon>
        <taxon>metagenomes</taxon>
        <taxon>ecological metagenomes</taxon>
    </lineage>
</organism>
<evidence type="ECO:0000313" key="1">
    <source>
        <dbReference type="EMBL" id="KKL19094.1"/>
    </source>
</evidence>